<dbReference type="AlphaFoldDB" id="A0A920CWU9"/>
<dbReference type="EMBL" id="BOSE01000001">
    <property type="protein sequence ID" value="GIP14409.1"/>
    <property type="molecule type" value="Genomic_DNA"/>
</dbReference>
<dbReference type="RefSeq" id="WP_213512581.1">
    <property type="nucleotide sequence ID" value="NZ_BOSE01000001.1"/>
</dbReference>
<name>A0A920CWU9_9BACL</name>
<accession>A0A920CWU9</accession>
<sequence>MGFVQFNQNATLFFADTPKKEDIEKSNAKGASSFFTPKKASNYVKLIQEGNSDKLDKKDK</sequence>
<dbReference type="Proteomes" id="UP000683139">
    <property type="component" value="Unassembled WGS sequence"/>
</dbReference>
<protein>
    <submittedName>
        <fullName evidence="1">Uncharacterized protein</fullName>
    </submittedName>
</protein>
<evidence type="ECO:0000313" key="1">
    <source>
        <dbReference type="EMBL" id="GIP14409.1"/>
    </source>
</evidence>
<comment type="caution">
    <text evidence="1">The sequence shown here is derived from an EMBL/GenBank/DDBJ whole genome shotgun (WGS) entry which is preliminary data.</text>
</comment>
<evidence type="ECO:0000313" key="2">
    <source>
        <dbReference type="Proteomes" id="UP000683139"/>
    </source>
</evidence>
<organism evidence="1 2">
    <name type="scientific">Paenibacillus montaniterrae</name>
    <dbReference type="NCBI Taxonomy" id="429341"/>
    <lineage>
        <taxon>Bacteria</taxon>
        <taxon>Bacillati</taxon>
        <taxon>Bacillota</taxon>
        <taxon>Bacilli</taxon>
        <taxon>Bacillales</taxon>
        <taxon>Paenibacillaceae</taxon>
        <taxon>Paenibacillus</taxon>
    </lineage>
</organism>
<gene>
    <name evidence="1" type="ORF">J40TS1_00510</name>
</gene>
<keyword evidence="2" id="KW-1185">Reference proteome</keyword>
<reference evidence="1" key="1">
    <citation type="submission" date="2021-03" db="EMBL/GenBank/DDBJ databases">
        <title>Antimicrobial resistance genes in bacteria isolated from Japanese honey, and their potential for conferring macrolide and lincosamide resistance in the American foulbrood pathogen Paenibacillus larvae.</title>
        <authorList>
            <person name="Okamoto M."/>
            <person name="Kumagai M."/>
            <person name="Kanamori H."/>
            <person name="Takamatsu D."/>
        </authorList>
    </citation>
    <scope>NUCLEOTIDE SEQUENCE</scope>
    <source>
        <strain evidence="1">J40TS1</strain>
    </source>
</reference>
<proteinExistence type="predicted"/>